<dbReference type="GO" id="GO:0003677">
    <property type="term" value="F:DNA binding"/>
    <property type="evidence" value="ECO:0007669"/>
    <property type="project" value="UniProtKB-KW"/>
</dbReference>
<protein>
    <submittedName>
        <fullName evidence="3">Anaerobic benzoate catabolism transcriptional regulator</fullName>
    </submittedName>
</protein>
<dbReference type="Gene3D" id="1.10.260.40">
    <property type="entry name" value="lambda repressor-like DNA-binding domains"/>
    <property type="match status" value="1"/>
</dbReference>
<dbReference type="EMBL" id="UGJJ01000002">
    <property type="protein sequence ID" value="STR02523.1"/>
    <property type="molecule type" value="Genomic_DNA"/>
</dbReference>
<feature type="domain" description="HTH cro/C1-type" evidence="2">
    <location>
        <begin position="17"/>
        <end position="71"/>
    </location>
</feature>
<dbReference type="PANTHER" id="PTHR46558">
    <property type="entry name" value="TRACRIPTIONAL REGULATORY PROTEIN-RELATED-RELATED"/>
    <property type="match status" value="1"/>
</dbReference>
<dbReference type="Pfam" id="PF01381">
    <property type="entry name" value="HTH_3"/>
    <property type="match status" value="1"/>
</dbReference>
<reference evidence="3 4" key="1">
    <citation type="submission" date="2018-06" db="EMBL/GenBank/DDBJ databases">
        <authorList>
            <consortium name="Pathogen Informatics"/>
            <person name="Doyle S."/>
        </authorList>
    </citation>
    <scope>NUCLEOTIDE SEQUENCE [LARGE SCALE GENOMIC DNA]</scope>
    <source>
        <strain evidence="3 4">NCTC13336</strain>
    </source>
</reference>
<dbReference type="PROSITE" id="PS50943">
    <property type="entry name" value="HTH_CROC1"/>
    <property type="match status" value="1"/>
</dbReference>
<dbReference type="RefSeq" id="WP_115308439.1">
    <property type="nucleotide sequence ID" value="NZ_CP091516.1"/>
</dbReference>
<keyword evidence="4" id="KW-1185">Reference proteome</keyword>
<gene>
    <name evidence="3" type="ORF">NCTC13336_01399</name>
</gene>
<evidence type="ECO:0000259" key="2">
    <source>
        <dbReference type="PROSITE" id="PS50943"/>
    </source>
</evidence>
<dbReference type="InterPro" id="IPR001387">
    <property type="entry name" value="Cro/C1-type_HTH"/>
</dbReference>
<dbReference type="InterPro" id="IPR010982">
    <property type="entry name" value="Lambda_DNA-bd_dom_sf"/>
</dbReference>
<evidence type="ECO:0000313" key="3">
    <source>
        <dbReference type="EMBL" id="STR02523.1"/>
    </source>
</evidence>
<sequence length="121" mass="13817">MAQLNAGDLDKLVGKRIQKRRKELALTADALAEKIGISQQQLSRYERGDNKVNINLLAQIADALDTPLNWFFLDACCPNAAPDGDDLKRRYDFHWHTFSQEQKYAVIRLLDAFSQQAKEPK</sequence>
<dbReference type="PANTHER" id="PTHR46558:SF4">
    <property type="entry name" value="DNA-BIDING PHAGE PROTEIN"/>
    <property type="match status" value="1"/>
</dbReference>
<dbReference type="SUPFAM" id="SSF47413">
    <property type="entry name" value="lambda repressor-like DNA-binding domains"/>
    <property type="match status" value="1"/>
</dbReference>
<dbReference type="SMART" id="SM00530">
    <property type="entry name" value="HTH_XRE"/>
    <property type="match status" value="1"/>
</dbReference>
<evidence type="ECO:0000256" key="1">
    <source>
        <dbReference type="ARBA" id="ARBA00023125"/>
    </source>
</evidence>
<dbReference type="OrthoDB" id="5524454at2"/>
<proteinExistence type="predicted"/>
<accession>A0A377R2I4</accession>
<evidence type="ECO:0000313" key="4">
    <source>
        <dbReference type="Proteomes" id="UP000254293"/>
    </source>
</evidence>
<organism evidence="3 4">
    <name type="scientific">Kingella potus</name>
    <dbReference type="NCBI Taxonomy" id="265175"/>
    <lineage>
        <taxon>Bacteria</taxon>
        <taxon>Pseudomonadati</taxon>
        <taxon>Pseudomonadota</taxon>
        <taxon>Betaproteobacteria</taxon>
        <taxon>Neisseriales</taxon>
        <taxon>Neisseriaceae</taxon>
        <taxon>Kingella</taxon>
    </lineage>
</organism>
<dbReference type="AlphaFoldDB" id="A0A377R2I4"/>
<dbReference type="Proteomes" id="UP000254293">
    <property type="component" value="Unassembled WGS sequence"/>
</dbReference>
<dbReference type="CDD" id="cd00093">
    <property type="entry name" value="HTH_XRE"/>
    <property type="match status" value="1"/>
</dbReference>
<keyword evidence="1" id="KW-0238">DNA-binding</keyword>
<name>A0A377R2I4_9NEIS</name>